<dbReference type="Pfam" id="PF13547">
    <property type="entry name" value="GTA_TIM"/>
    <property type="match status" value="1"/>
</dbReference>
<reference evidence="5" key="1">
    <citation type="submission" date="2021-01" db="EMBL/GenBank/DDBJ databases">
        <title>Rhizobium sp. strain KVB221 16S ribosomal RNA gene Genome sequencing and assembly.</title>
        <authorList>
            <person name="Kang M."/>
        </authorList>
    </citation>
    <scope>NUCLEOTIDE SEQUENCE</scope>
    <source>
        <strain evidence="5">KVB221</strain>
    </source>
</reference>
<evidence type="ECO:0000259" key="3">
    <source>
        <dbReference type="Pfam" id="PF13550"/>
    </source>
</evidence>
<evidence type="ECO:0000313" key="6">
    <source>
        <dbReference type="Proteomes" id="UP000633219"/>
    </source>
</evidence>
<evidence type="ECO:0000259" key="2">
    <source>
        <dbReference type="Pfam" id="PF13547"/>
    </source>
</evidence>
<dbReference type="Gene3D" id="3.20.20.80">
    <property type="entry name" value="Glycosidases"/>
    <property type="match status" value="1"/>
</dbReference>
<protein>
    <submittedName>
        <fullName evidence="5">Glycoside hydrolase/phage tail family protein</fullName>
    </submittedName>
</protein>
<dbReference type="InterPro" id="IPR025195">
    <property type="entry name" value="GTA_TIM_dom"/>
</dbReference>
<feature type="region of interest" description="Disordered" evidence="1">
    <location>
        <begin position="946"/>
        <end position="969"/>
    </location>
</feature>
<dbReference type="Pfam" id="PF13550">
    <property type="entry name" value="Phage-tail_3"/>
    <property type="match status" value="1"/>
</dbReference>
<keyword evidence="5" id="KW-0378">Hydrolase</keyword>
<name>A0A936YR78_9HYPH</name>
<feature type="domain" description="GTA TIM-barrel-like" evidence="2">
    <location>
        <begin position="427"/>
        <end position="717"/>
    </location>
</feature>
<sequence>MATLILQAAGATLGGLFGPVGAMIGRAAGALAGNLIDRSVIAGFTTIDGTRLPTARISGAEEGTAINRVYGTARIGGTLIWATRFEEEVTVERSGGKATGPRVETFSYFANFAVGLCEGPIAAIRRVWADGQEIDLTAIEMRLYRGTEGQEPDPLIEAKQGAGSVPAYRGLAYVVFERLPLDLYGNRIPVLQFEVIRIVGSLESRIRAITIIPGATEHGYSPFKVKEQTGDASARIINRNQLYKATDWDASIDELMAVCPNLERVALVVSWFGTDLRAGHCRILPGVETSARDDESTPWQVAGYARAAAHEISWVGGGPAYGGTPNDASVVAAIRNLKARGLKVHLYPLLMMDIPADNGRADPEGADEQPSYPWRGRITCHPAPGRAGSADKSAEAQTQINAFFGDVDVGDFDVAGETVSYSGSDEGYKRMILHYALLAEAAGGVHGFAIGSELRGLTQVRNGAGNFPFISKLVALADDVRGIVGPATKLTYAADWSEYFGYHPDDGTGDVFFNLDPLWSSNAIDAVGIDNYMPLADFRDDDFTGVNPDGARLADDKAALKAAIASGEGYDWYYASGNARSVRNRTAITDGLAGKPWIFRYKDIEGWWSHRHFDRVDGHERASPTDWTPAMKPVWFTEVGCPAIERGANQPNAFIDRKSSESTRPHFSDGKRSDEMQRRFLEAHHEWWSGSDAPAGMVAPDHLFVWAWDARAWPAFPEDEDLYADGVNWARGHWMNGRLGAGTLSSVIAAVLKDNGITDFDVSRVSGDLKGYVMGGQASARDLLAPLVTAFRLDVTDINGTLRFQSRGLLSSPAAIIDVFADADDEVRWSEMIGQDGDFAGEAIVDYQSEVNEYQDASARSRRLQLANDRVLRLGLPGVLDEDAANQMAEGLLRDHRLSRRQVSFALSPSAIEYEPGDVVSLYDGPDGRFLITRIEDGAMRQIEAREVGSGDGAGDYTGRKRRRTGRGGDKDYAPVLHFMDLARYRDGPAIDFACAAVTAKPWRRSALSVSAESENYDKRAVVTRPARTGRLQMALEPGPTAVTDWKNVIRVRMIYGGLSSVSALAQMNGANRIAVRAENGEWEIIGFRVAEEVSANVWNLSGLLRGIAGTEDAMAAGTVAGAPLVVLDQSITPLGLETSEAGLTLNWIAEAFGSAGGKVGPIAFAGGMRAEMPLAPAHLDAVRKPTGDIALSWVRRARIGADAWEGDEIALDEPNETYRLELLGGGAVVRTVSVASSNVLYTQGMEHADFGGMQASVSFRVRQKGARVALGIAAERTVIL</sequence>
<dbReference type="InterPro" id="IPR056490">
    <property type="entry name" value="Rcc01698_C"/>
</dbReference>
<evidence type="ECO:0000313" key="5">
    <source>
        <dbReference type="EMBL" id="MBL0371082.1"/>
    </source>
</evidence>
<comment type="caution">
    <text evidence="5">The sequence shown here is derived from an EMBL/GenBank/DDBJ whole genome shotgun (WGS) entry which is preliminary data.</text>
</comment>
<dbReference type="EMBL" id="JAEQNC010000002">
    <property type="protein sequence ID" value="MBL0371082.1"/>
    <property type="molecule type" value="Genomic_DNA"/>
</dbReference>
<dbReference type="Proteomes" id="UP000633219">
    <property type="component" value="Unassembled WGS sequence"/>
</dbReference>
<dbReference type="GO" id="GO:0016787">
    <property type="term" value="F:hydrolase activity"/>
    <property type="evidence" value="ECO:0007669"/>
    <property type="project" value="UniProtKB-KW"/>
</dbReference>
<accession>A0A936YR78</accession>
<dbReference type="InterPro" id="IPR032876">
    <property type="entry name" value="J_dom"/>
</dbReference>
<keyword evidence="6" id="KW-1185">Reference proteome</keyword>
<proteinExistence type="predicted"/>
<dbReference type="Pfam" id="PF23666">
    <property type="entry name" value="Rcc01698_C"/>
    <property type="match status" value="1"/>
</dbReference>
<evidence type="ECO:0000259" key="4">
    <source>
        <dbReference type="Pfam" id="PF23666"/>
    </source>
</evidence>
<dbReference type="RefSeq" id="WP_201653171.1">
    <property type="nucleotide sequence ID" value="NZ_JAEQNC010000002.1"/>
</dbReference>
<feature type="domain" description="Tip attachment protein J" evidence="3">
    <location>
        <begin position="777"/>
        <end position="937"/>
    </location>
</feature>
<dbReference type="CDD" id="cd19607">
    <property type="entry name" value="GTA_TIM-barrel-like"/>
    <property type="match status" value="1"/>
</dbReference>
<gene>
    <name evidence="5" type="ORF">JJB09_03490</name>
</gene>
<evidence type="ECO:0000256" key="1">
    <source>
        <dbReference type="SAM" id="MobiDB-lite"/>
    </source>
</evidence>
<organism evidence="5 6">
    <name type="scientific">Rhizobium setariae</name>
    <dbReference type="NCBI Taxonomy" id="2801340"/>
    <lineage>
        <taxon>Bacteria</taxon>
        <taxon>Pseudomonadati</taxon>
        <taxon>Pseudomonadota</taxon>
        <taxon>Alphaproteobacteria</taxon>
        <taxon>Hyphomicrobiales</taxon>
        <taxon>Rhizobiaceae</taxon>
        <taxon>Rhizobium/Agrobacterium group</taxon>
        <taxon>Rhizobium</taxon>
    </lineage>
</organism>
<feature type="domain" description="Rcc01698-like C-terminal" evidence="4">
    <location>
        <begin position="1027"/>
        <end position="1126"/>
    </location>
</feature>